<proteinExistence type="predicted"/>
<keyword evidence="3" id="KW-1185">Reference proteome</keyword>
<name>A0ABW2XRX4_9ACTN</name>
<evidence type="ECO:0000313" key="3">
    <source>
        <dbReference type="Proteomes" id="UP001597063"/>
    </source>
</evidence>
<protein>
    <submittedName>
        <fullName evidence="2">DUF397 domain-containing protein</fullName>
    </submittedName>
</protein>
<comment type="caution">
    <text evidence="2">The sequence shown here is derived from an EMBL/GenBank/DDBJ whole genome shotgun (WGS) entry which is preliminary data.</text>
</comment>
<reference evidence="3" key="1">
    <citation type="journal article" date="2019" name="Int. J. Syst. Evol. Microbiol.">
        <title>The Global Catalogue of Microorganisms (GCM) 10K type strain sequencing project: providing services to taxonomists for standard genome sequencing and annotation.</title>
        <authorList>
            <consortium name="The Broad Institute Genomics Platform"/>
            <consortium name="The Broad Institute Genome Sequencing Center for Infectious Disease"/>
            <person name="Wu L."/>
            <person name="Ma J."/>
        </authorList>
    </citation>
    <scope>NUCLEOTIDE SEQUENCE [LARGE SCALE GENOMIC DNA]</scope>
    <source>
        <strain evidence="3">JCM 9371</strain>
    </source>
</reference>
<evidence type="ECO:0000313" key="2">
    <source>
        <dbReference type="EMBL" id="MFD0688814.1"/>
    </source>
</evidence>
<sequence length="56" mass="6345">MCWRKSSFSSEEGDNCVELGAMSQAIAMRDSEDPDGPKILLTRDGFRVMLTQLKRH</sequence>
<dbReference type="Pfam" id="PF04149">
    <property type="entry name" value="DUF397"/>
    <property type="match status" value="1"/>
</dbReference>
<dbReference type="EMBL" id="JBHTGP010000015">
    <property type="protein sequence ID" value="MFD0688814.1"/>
    <property type="molecule type" value="Genomic_DNA"/>
</dbReference>
<dbReference type="Proteomes" id="UP001597063">
    <property type="component" value="Unassembled WGS sequence"/>
</dbReference>
<organism evidence="2 3">
    <name type="scientific">Actinomadura fibrosa</name>
    <dbReference type="NCBI Taxonomy" id="111802"/>
    <lineage>
        <taxon>Bacteria</taxon>
        <taxon>Bacillati</taxon>
        <taxon>Actinomycetota</taxon>
        <taxon>Actinomycetes</taxon>
        <taxon>Streptosporangiales</taxon>
        <taxon>Thermomonosporaceae</taxon>
        <taxon>Actinomadura</taxon>
    </lineage>
</organism>
<evidence type="ECO:0000259" key="1">
    <source>
        <dbReference type="Pfam" id="PF04149"/>
    </source>
</evidence>
<gene>
    <name evidence="2" type="ORF">ACFQZM_30270</name>
</gene>
<dbReference type="RefSeq" id="WP_131760313.1">
    <property type="nucleotide sequence ID" value="NZ_CAACUY010000110.1"/>
</dbReference>
<accession>A0ABW2XRX4</accession>
<dbReference type="InterPro" id="IPR007278">
    <property type="entry name" value="DUF397"/>
</dbReference>
<feature type="domain" description="DUF397" evidence="1">
    <location>
        <begin position="3"/>
        <end position="54"/>
    </location>
</feature>